<organism evidence="1 2">
    <name type="scientific">Cupriavidus basilensis</name>
    <dbReference type="NCBI Taxonomy" id="68895"/>
    <lineage>
        <taxon>Bacteria</taxon>
        <taxon>Pseudomonadati</taxon>
        <taxon>Pseudomonadota</taxon>
        <taxon>Betaproteobacteria</taxon>
        <taxon>Burkholderiales</taxon>
        <taxon>Burkholderiaceae</taxon>
        <taxon>Cupriavidus</taxon>
    </lineage>
</organism>
<dbReference type="KEGG" id="cbw:RR42_s0040"/>
<accession>A0A0C4YFI1</accession>
<dbReference type="AlphaFoldDB" id="A0A0C4YFI1"/>
<dbReference type="Proteomes" id="UP000031843">
    <property type="component" value="Chromosome secondary"/>
</dbReference>
<dbReference type="STRING" id="68895.RR42_s0040"/>
<proteinExistence type="predicted"/>
<protein>
    <submittedName>
        <fullName evidence="1">Uncharacterized protein</fullName>
    </submittedName>
</protein>
<evidence type="ECO:0000313" key="2">
    <source>
        <dbReference type="Proteomes" id="UP000031843"/>
    </source>
</evidence>
<gene>
    <name evidence="1" type="ORF">RR42_s0040</name>
</gene>
<reference evidence="1 2" key="1">
    <citation type="journal article" date="2015" name="Genome Announc.">
        <title>Complete Genome Sequence of Cupriavidus basilensis 4G11, Isolated from the Oak Ridge Field Research Center Site.</title>
        <authorList>
            <person name="Ray J."/>
            <person name="Waters R.J."/>
            <person name="Skerker J.M."/>
            <person name="Kuehl J.V."/>
            <person name="Price M.N."/>
            <person name="Huang J."/>
            <person name="Chakraborty R."/>
            <person name="Arkin A.P."/>
            <person name="Deutschbauer A."/>
        </authorList>
    </citation>
    <scope>NUCLEOTIDE SEQUENCE [LARGE SCALE GENOMIC DNA]</scope>
    <source>
        <strain evidence="1">4G11</strain>
    </source>
</reference>
<name>A0A0C4YFI1_9BURK</name>
<keyword evidence="2" id="KW-1185">Reference proteome</keyword>
<evidence type="ECO:0000313" key="1">
    <source>
        <dbReference type="EMBL" id="AJG21638.1"/>
    </source>
</evidence>
<sequence length="50" mass="5219">MRTCHCSLAPKRCSAAGGILPHAVHHVAPHVAQPLLAYKIAYKQGTTAAA</sequence>
<dbReference type="EMBL" id="CP010537">
    <property type="protein sequence ID" value="AJG21638.1"/>
    <property type="molecule type" value="Genomic_DNA"/>
</dbReference>